<sequence>MKMLNYDEINRMVEEMEKFPFPQRDQLEQIAVKLRYLGATTPEDALGEEAQNGLGYLLSDIAREVDAIVYDLRQDGQARLDAIKREALA</sequence>
<proteinExistence type="predicted"/>
<evidence type="ECO:0000313" key="1">
    <source>
        <dbReference type="EMBL" id="AZG78905.1"/>
    </source>
</evidence>
<organism evidence="1 2">
    <name type="scientific">Methylocystis rosea</name>
    <dbReference type="NCBI Taxonomy" id="173366"/>
    <lineage>
        <taxon>Bacteria</taxon>
        <taxon>Pseudomonadati</taxon>
        <taxon>Pseudomonadota</taxon>
        <taxon>Alphaproteobacteria</taxon>
        <taxon>Hyphomicrobiales</taxon>
        <taxon>Methylocystaceae</taxon>
        <taxon>Methylocystis</taxon>
    </lineage>
</organism>
<evidence type="ECO:0000313" key="2">
    <source>
        <dbReference type="Proteomes" id="UP000273982"/>
    </source>
</evidence>
<reference evidence="1 2" key="1">
    <citation type="submission" date="2018-11" db="EMBL/GenBank/DDBJ databases">
        <title>Genome squencing of methanotrophic bacteria isolated from alkaline groundwater in Korea.</title>
        <authorList>
            <person name="Nguyen L.N."/>
        </authorList>
    </citation>
    <scope>NUCLEOTIDE SEQUENCE [LARGE SCALE GENOMIC DNA]</scope>
    <source>
        <strain evidence="1 2">GW6</strain>
        <plasmid evidence="2">pgw6_1</plasmid>
    </source>
</reference>
<dbReference type="EMBL" id="CP034087">
    <property type="protein sequence ID" value="AZG78905.1"/>
    <property type="molecule type" value="Genomic_DNA"/>
</dbReference>
<protein>
    <submittedName>
        <fullName evidence="1">Uncharacterized protein</fullName>
    </submittedName>
</protein>
<dbReference type="AlphaFoldDB" id="A0A3G8MCB2"/>
<geneLocation type="plasmid" evidence="2">
    <name>pgw6_1</name>
</geneLocation>
<name>A0A3G8MCB2_9HYPH</name>
<accession>A0A3G8MCB2</accession>
<dbReference type="Proteomes" id="UP000273982">
    <property type="component" value="Plasmid pGW6_1"/>
</dbReference>
<dbReference type="KEGG" id="mros:EHO51_19000"/>
<dbReference type="RefSeq" id="WP_124740413.1">
    <property type="nucleotide sequence ID" value="NZ_CP034087.1"/>
</dbReference>
<keyword evidence="1" id="KW-0614">Plasmid</keyword>
<gene>
    <name evidence="1" type="ORF">EHO51_19000</name>
</gene>